<dbReference type="EMBL" id="CP000155">
    <property type="protein sequence ID" value="ABC30147.1"/>
    <property type="molecule type" value="Genomic_DNA"/>
</dbReference>
<dbReference type="HOGENOM" id="CLU_2193277_0_0_6"/>
<sequence>MGPDERLAEKLMALLRSASAFKTVDTPDVVLYWPELSGAIDFEGMLSVALVRPQASQFADMAQLKEAGLDKKTISANYKDLESWYGDFISNNQADRWQSPEFVDARFL</sequence>
<dbReference type="AlphaFoldDB" id="Q2SGS7"/>
<evidence type="ECO:0000313" key="1">
    <source>
        <dbReference type="EMBL" id="ABC30147.1"/>
    </source>
</evidence>
<evidence type="ECO:0000313" key="2">
    <source>
        <dbReference type="Proteomes" id="UP000000238"/>
    </source>
</evidence>
<keyword evidence="2" id="KW-1185">Reference proteome</keyword>
<name>Q2SGS7_HAHCH</name>
<dbReference type="KEGG" id="hch:HCH_03397"/>
<protein>
    <submittedName>
        <fullName evidence="1">Uncharacterized protein</fullName>
    </submittedName>
</protein>
<dbReference type="STRING" id="349521.HCH_03397"/>
<proteinExistence type="predicted"/>
<accession>Q2SGS7</accession>
<gene>
    <name evidence="1" type="ordered locus">HCH_03397</name>
</gene>
<reference evidence="1 2" key="1">
    <citation type="journal article" date="2005" name="Nucleic Acids Res.">
        <title>Genomic blueprint of Hahella chejuensis, a marine microbe producing an algicidal agent.</title>
        <authorList>
            <person name="Jeong H."/>
            <person name="Yim J.H."/>
            <person name="Lee C."/>
            <person name="Choi S.-H."/>
            <person name="Park Y.K."/>
            <person name="Yoon S.H."/>
            <person name="Hur C.-G."/>
            <person name="Kang H.-Y."/>
            <person name="Kim D."/>
            <person name="Lee H.H."/>
            <person name="Park K.H."/>
            <person name="Park S.-H."/>
            <person name="Park H.-S."/>
            <person name="Lee H.K."/>
            <person name="Oh T.K."/>
            <person name="Kim J.F."/>
        </authorList>
    </citation>
    <scope>NUCLEOTIDE SEQUENCE [LARGE SCALE GENOMIC DNA]</scope>
    <source>
        <strain evidence="1 2">KCTC 2396</strain>
    </source>
</reference>
<organism evidence="1 2">
    <name type="scientific">Hahella chejuensis (strain KCTC 2396)</name>
    <dbReference type="NCBI Taxonomy" id="349521"/>
    <lineage>
        <taxon>Bacteria</taxon>
        <taxon>Pseudomonadati</taxon>
        <taxon>Pseudomonadota</taxon>
        <taxon>Gammaproteobacteria</taxon>
        <taxon>Oceanospirillales</taxon>
        <taxon>Hahellaceae</taxon>
        <taxon>Hahella</taxon>
    </lineage>
</organism>
<dbReference type="Proteomes" id="UP000000238">
    <property type="component" value="Chromosome"/>
</dbReference>